<protein>
    <submittedName>
        <fullName evidence="8">(2Fe-2S)-binding protein</fullName>
    </submittedName>
</protein>
<dbReference type="InterPro" id="IPR001041">
    <property type="entry name" value="2Fe-2S_ferredoxin-type"/>
</dbReference>
<dbReference type="Proteomes" id="UP001431572">
    <property type="component" value="Chromosome 1"/>
</dbReference>
<keyword evidence="2" id="KW-0001">2Fe-2S</keyword>
<dbReference type="PANTHER" id="PTHR23426">
    <property type="entry name" value="FERREDOXIN/ADRENODOXIN"/>
    <property type="match status" value="1"/>
</dbReference>
<dbReference type="InterPro" id="IPR001055">
    <property type="entry name" value="Adrenodoxin-like"/>
</dbReference>
<dbReference type="GO" id="GO:0046872">
    <property type="term" value="F:metal ion binding"/>
    <property type="evidence" value="ECO:0007669"/>
    <property type="project" value="UniProtKB-KW"/>
</dbReference>
<dbReference type="InterPro" id="IPR036010">
    <property type="entry name" value="2Fe-2S_ferredoxin-like_sf"/>
</dbReference>
<proteinExistence type="inferred from homology"/>
<organism evidence="8 10">
    <name type="scientific">Candidatus Chlorohelix allophototropha</name>
    <dbReference type="NCBI Taxonomy" id="3003348"/>
    <lineage>
        <taxon>Bacteria</taxon>
        <taxon>Bacillati</taxon>
        <taxon>Chloroflexota</taxon>
        <taxon>Chloroflexia</taxon>
        <taxon>Candidatus Chloroheliales</taxon>
        <taxon>Candidatus Chloroheliaceae</taxon>
        <taxon>Candidatus Chlorohelix</taxon>
    </lineage>
</organism>
<dbReference type="GO" id="GO:0009055">
    <property type="term" value="F:electron transfer activity"/>
    <property type="evidence" value="ECO:0007669"/>
    <property type="project" value="TreeGrafter"/>
</dbReference>
<evidence type="ECO:0000313" key="9">
    <source>
        <dbReference type="EMBL" id="WJW66168.1"/>
    </source>
</evidence>
<evidence type="ECO:0000313" key="10">
    <source>
        <dbReference type="Proteomes" id="UP000521676"/>
    </source>
</evidence>
<evidence type="ECO:0000256" key="3">
    <source>
        <dbReference type="ARBA" id="ARBA00022723"/>
    </source>
</evidence>
<dbReference type="AlphaFoldDB" id="A0A8T7LVT0"/>
<dbReference type="RefSeq" id="WP_341468049.1">
    <property type="nucleotide sequence ID" value="NZ_CP128399.1"/>
</dbReference>
<dbReference type="GO" id="GO:0051537">
    <property type="term" value="F:2 iron, 2 sulfur cluster binding"/>
    <property type="evidence" value="ECO:0007669"/>
    <property type="project" value="UniProtKB-KW"/>
</dbReference>
<dbReference type="PROSITE" id="PS51085">
    <property type="entry name" value="2FE2S_FER_2"/>
    <property type="match status" value="1"/>
</dbReference>
<dbReference type="PANTHER" id="PTHR23426:SF65">
    <property type="entry name" value="FERREDOXIN-2, MITOCHONDRIAL"/>
    <property type="match status" value="1"/>
</dbReference>
<evidence type="ECO:0000313" key="8">
    <source>
        <dbReference type="EMBL" id="NWJ44272.1"/>
    </source>
</evidence>
<evidence type="ECO:0000259" key="7">
    <source>
        <dbReference type="PROSITE" id="PS51085"/>
    </source>
</evidence>
<dbReference type="InterPro" id="IPR012675">
    <property type="entry name" value="Beta-grasp_dom_sf"/>
</dbReference>
<sequence>MPDLIINNEVFEAEVGETIMDVARRNGAHIGFTCSRRGICTFCECKVEEGAELLNPITGNEKSRLSAERLENGSRLSCRAVFKAKKGTVRVTSRSEEVKQQFIGIFKAPTIQDKNDNLGALLGSVKQASKDYITMYPYVIKGIASGKAGLDTVNPFKDLNNLVQDSKRVFLRQIGLNRSKHSK</sequence>
<reference evidence="9" key="2">
    <citation type="journal article" date="2024" name="Nature">
        <title>Anoxygenic phototroph of the Chloroflexota uses a type I reaction centre.</title>
        <authorList>
            <person name="Tsuji J.M."/>
            <person name="Shaw N.A."/>
            <person name="Nagashima S."/>
            <person name="Venkiteswaran J.J."/>
            <person name="Schiff S.L."/>
            <person name="Watanabe T."/>
            <person name="Fukui M."/>
            <person name="Hanada S."/>
            <person name="Tank M."/>
            <person name="Neufeld J.D."/>
        </authorList>
    </citation>
    <scope>NUCLEOTIDE SEQUENCE</scope>
    <source>
        <strain evidence="9">L227-S17</strain>
    </source>
</reference>
<dbReference type="Gene3D" id="3.10.20.30">
    <property type="match status" value="1"/>
</dbReference>
<dbReference type="EMBL" id="CP128399">
    <property type="protein sequence ID" value="WJW66168.1"/>
    <property type="molecule type" value="Genomic_DNA"/>
</dbReference>
<evidence type="ECO:0000256" key="1">
    <source>
        <dbReference type="ARBA" id="ARBA00010914"/>
    </source>
</evidence>
<comment type="cofactor">
    <cofactor evidence="6">
        <name>[2Fe-2S] cluster</name>
        <dbReference type="ChEBI" id="CHEBI:190135"/>
    </cofactor>
</comment>
<evidence type="ECO:0000256" key="2">
    <source>
        <dbReference type="ARBA" id="ARBA00022714"/>
    </source>
</evidence>
<comment type="similarity">
    <text evidence="1">Belongs to the adrenodoxin/putidaredoxin family.</text>
</comment>
<keyword evidence="11" id="KW-1185">Reference proteome</keyword>
<evidence type="ECO:0000313" key="11">
    <source>
        <dbReference type="Proteomes" id="UP001431572"/>
    </source>
</evidence>
<name>A0A8T7LVT0_9CHLR</name>
<keyword evidence="5" id="KW-0411">Iron-sulfur</keyword>
<keyword evidence="4" id="KW-0408">Iron</keyword>
<gene>
    <name evidence="8" type="ORF">HXX08_00190</name>
    <name evidence="9" type="ORF">OZ401_001957</name>
</gene>
<dbReference type="SUPFAM" id="SSF54292">
    <property type="entry name" value="2Fe-2S ferredoxin-like"/>
    <property type="match status" value="1"/>
</dbReference>
<feature type="domain" description="2Fe-2S ferredoxin-type" evidence="7">
    <location>
        <begin position="1"/>
        <end position="97"/>
    </location>
</feature>
<accession>A0A8T7LVT0</accession>
<evidence type="ECO:0000256" key="6">
    <source>
        <dbReference type="ARBA" id="ARBA00034078"/>
    </source>
</evidence>
<evidence type="ECO:0000256" key="5">
    <source>
        <dbReference type="ARBA" id="ARBA00023014"/>
    </source>
</evidence>
<dbReference type="CDD" id="cd00207">
    <property type="entry name" value="fer2"/>
    <property type="match status" value="1"/>
</dbReference>
<evidence type="ECO:0000256" key="4">
    <source>
        <dbReference type="ARBA" id="ARBA00023004"/>
    </source>
</evidence>
<reference evidence="8 10" key="1">
    <citation type="submission" date="2020-06" db="EMBL/GenBank/DDBJ databases">
        <title>Anoxygenic phototrophic Chloroflexota member uses a Type I reaction center.</title>
        <authorList>
            <person name="Tsuji J.M."/>
            <person name="Shaw N.A."/>
            <person name="Nagashima S."/>
            <person name="Venkiteswaran J."/>
            <person name="Schiff S.L."/>
            <person name="Hanada S."/>
            <person name="Tank M."/>
            <person name="Neufeld J.D."/>
        </authorList>
    </citation>
    <scope>NUCLEOTIDE SEQUENCE [LARGE SCALE GENOMIC DNA]</scope>
    <source>
        <strain evidence="8">L227-S17</strain>
    </source>
</reference>
<dbReference type="GO" id="GO:0140647">
    <property type="term" value="P:P450-containing electron transport chain"/>
    <property type="evidence" value="ECO:0007669"/>
    <property type="project" value="InterPro"/>
</dbReference>
<dbReference type="EMBL" id="JACATZ010000001">
    <property type="protein sequence ID" value="NWJ44272.1"/>
    <property type="molecule type" value="Genomic_DNA"/>
</dbReference>
<dbReference type="Proteomes" id="UP000521676">
    <property type="component" value="Unassembled WGS sequence"/>
</dbReference>
<keyword evidence="3" id="KW-0479">Metal-binding</keyword>
<dbReference type="Pfam" id="PF00111">
    <property type="entry name" value="Fer2"/>
    <property type="match status" value="1"/>
</dbReference>